<evidence type="ECO:0000256" key="1">
    <source>
        <dbReference type="ARBA" id="ARBA00001947"/>
    </source>
</evidence>
<evidence type="ECO:0000256" key="3">
    <source>
        <dbReference type="ARBA" id="ARBA00022801"/>
    </source>
</evidence>
<dbReference type="SMART" id="SM01154">
    <property type="entry name" value="DUF1704"/>
    <property type="match status" value="1"/>
</dbReference>
<evidence type="ECO:0000256" key="2">
    <source>
        <dbReference type="ARBA" id="ARBA00022670"/>
    </source>
</evidence>
<keyword evidence="4" id="KW-0482">Metalloprotease</keyword>
<comment type="cofactor">
    <cofactor evidence="1">
        <name>Zn(2+)</name>
        <dbReference type="ChEBI" id="CHEBI:29105"/>
    </cofactor>
</comment>
<gene>
    <name evidence="5" type="ORF">SAMN06297382_0296</name>
</gene>
<dbReference type="InterPro" id="IPR012548">
    <property type="entry name" value="MATCAP"/>
</dbReference>
<organism evidence="5 6">
    <name type="scientific">Amphiplicatus metriothermophilus</name>
    <dbReference type="NCBI Taxonomy" id="1519374"/>
    <lineage>
        <taxon>Bacteria</taxon>
        <taxon>Pseudomonadati</taxon>
        <taxon>Pseudomonadota</taxon>
        <taxon>Alphaproteobacteria</taxon>
        <taxon>Parvularculales</taxon>
        <taxon>Parvularculaceae</taxon>
        <taxon>Amphiplicatus</taxon>
    </lineage>
</organism>
<keyword evidence="2" id="KW-0645">Protease</keyword>
<dbReference type="GO" id="GO:0080164">
    <property type="term" value="P:regulation of nitric oxide metabolic process"/>
    <property type="evidence" value="ECO:0007669"/>
    <property type="project" value="TreeGrafter"/>
</dbReference>
<dbReference type="GO" id="GO:0008237">
    <property type="term" value="F:metallopeptidase activity"/>
    <property type="evidence" value="ECO:0007669"/>
    <property type="project" value="UniProtKB-KW"/>
</dbReference>
<evidence type="ECO:0000313" key="5">
    <source>
        <dbReference type="EMBL" id="SNT67803.1"/>
    </source>
</evidence>
<protein>
    <recommendedName>
        <fullName evidence="7">DUF1704 domain-containing protein</fullName>
    </recommendedName>
</protein>
<dbReference type="OrthoDB" id="9785840at2"/>
<evidence type="ECO:0000313" key="6">
    <source>
        <dbReference type="Proteomes" id="UP000198346"/>
    </source>
</evidence>
<dbReference type="Proteomes" id="UP000198346">
    <property type="component" value="Unassembled WGS sequence"/>
</dbReference>
<evidence type="ECO:0000256" key="4">
    <source>
        <dbReference type="ARBA" id="ARBA00023049"/>
    </source>
</evidence>
<evidence type="ECO:0008006" key="7">
    <source>
        <dbReference type="Google" id="ProtNLM"/>
    </source>
</evidence>
<keyword evidence="6" id="KW-1185">Reference proteome</keyword>
<proteinExistence type="predicted"/>
<accession>A0A239PKG1</accession>
<dbReference type="RefSeq" id="WP_089410814.1">
    <property type="nucleotide sequence ID" value="NZ_FZQA01000001.1"/>
</dbReference>
<keyword evidence="3" id="KW-0378">Hydrolase</keyword>
<dbReference type="EMBL" id="FZQA01000001">
    <property type="protein sequence ID" value="SNT67803.1"/>
    <property type="molecule type" value="Genomic_DNA"/>
</dbReference>
<dbReference type="PANTHER" id="PTHR31817:SF0">
    <property type="entry name" value="CHROMOSOME UNDETERMINED SCAFFOLD_67, WHOLE GENOME SHOTGUN SEQUENCE"/>
    <property type="match status" value="1"/>
</dbReference>
<dbReference type="PANTHER" id="PTHR31817">
    <property type="match status" value="1"/>
</dbReference>
<dbReference type="GO" id="GO:0006508">
    <property type="term" value="P:proteolysis"/>
    <property type="evidence" value="ECO:0007669"/>
    <property type="project" value="UniProtKB-KW"/>
</dbReference>
<name>A0A239PKG1_9PROT</name>
<sequence>MAKAFSDKELDRLKEAARLLYEAEDRLPVLRTLSWDRALAEIFFESGCKTPPRPEYPEIDDAPSLERIAAARALIDGSSPVHAWLRRFADITEETAALLTSVGSPLFYGHSCALYGSPTAPIADRDSTALDLAQRLDALLSEFDDAGRRLEPPATLSAEDVKARLEAVLPEHFGGEAPRVEIAREVSAKAVAGRDYVKLRADAAFSDLDVEQLLQHEALVHIATGKNGLAQPHFPILAESYPGNARTQEGLAVFAEFISGALDPRRFKRLADRVIAIEMSAEGADFIELFEFFQERSEDDAPFEAFESARRVVRGGLVNGGAPFTKDSVYLQGLLEVHNYLRTAVRAGDASFIRMLFVGKIDLADLEAMKMLKEAGLIAEPRFLPPWARDLRYLLSYLAYSTFLNEINLAKVAARYETLLSPHV</sequence>
<dbReference type="Pfam" id="PF08014">
    <property type="entry name" value="MATCAP"/>
    <property type="match status" value="1"/>
</dbReference>
<dbReference type="AlphaFoldDB" id="A0A239PKG1"/>
<reference evidence="5 6" key="1">
    <citation type="submission" date="2017-07" db="EMBL/GenBank/DDBJ databases">
        <authorList>
            <person name="Sun Z.S."/>
            <person name="Albrecht U."/>
            <person name="Echele G."/>
            <person name="Lee C.C."/>
        </authorList>
    </citation>
    <scope>NUCLEOTIDE SEQUENCE [LARGE SCALE GENOMIC DNA]</scope>
    <source>
        <strain evidence="5 6">CGMCC 1.12710</strain>
    </source>
</reference>